<gene>
    <name evidence="2" type="ORF">Tci_049037</name>
</gene>
<dbReference type="PANTHER" id="PTHR34072:SF52">
    <property type="entry name" value="RIBONUCLEASE H"/>
    <property type="match status" value="1"/>
</dbReference>
<dbReference type="EMBL" id="BKCJ010007398">
    <property type="protein sequence ID" value="GEU77059.1"/>
    <property type="molecule type" value="Genomic_DNA"/>
</dbReference>
<dbReference type="PANTHER" id="PTHR34072">
    <property type="entry name" value="ENZYMATIC POLYPROTEIN-RELATED"/>
    <property type="match status" value="1"/>
</dbReference>
<sequence length="404" mass="45510">MPHKWSSTSKASTMSQAAIRKLVADSIAAALETQAATMAEADNSIREIPVAKRGNYKEFISCQPFYFNVFSRSNCVEENKVAFATGTLTDDALRFQELAVLCSNMVPNNKKLMEVFIGGLPSRFEGNVTASKPQNLEEAINIAQRLMDQVSKHNSIQGTNDHKRKDVPYIIQDLAQSGVESATRGTYKSSEDNFGITQKGEIDVLNQKELNMRQRRWLESLANYNCEIRYHPGKANVVADALSQKRIIKSHQVNPVCVMSLIMTIHSSLPSQILKAQTEALKEENVQAENLHGMEKAFKIHTDGTRCIKNQSWLPLIDHDSHFTSRFWQSLQNALGTQLDISTTYHPKIDGQSERTCQTLEDMLRVCAIYFDKGWEKHLPLLEFSYNNSYHASIKAAPFEALYG</sequence>
<comment type="caution">
    <text evidence="2">The sequence shown here is derived from an EMBL/GenBank/DDBJ whole genome shotgun (WGS) entry which is preliminary data.</text>
</comment>
<dbReference type="InterPro" id="IPR001584">
    <property type="entry name" value="Integrase_cat-core"/>
</dbReference>
<keyword evidence="2" id="KW-0695">RNA-directed DNA polymerase</keyword>
<evidence type="ECO:0000259" key="1">
    <source>
        <dbReference type="PROSITE" id="PS50994"/>
    </source>
</evidence>
<organism evidence="2">
    <name type="scientific">Tanacetum cinerariifolium</name>
    <name type="common">Dalmatian daisy</name>
    <name type="synonym">Chrysanthemum cinerariifolium</name>
    <dbReference type="NCBI Taxonomy" id="118510"/>
    <lineage>
        <taxon>Eukaryota</taxon>
        <taxon>Viridiplantae</taxon>
        <taxon>Streptophyta</taxon>
        <taxon>Embryophyta</taxon>
        <taxon>Tracheophyta</taxon>
        <taxon>Spermatophyta</taxon>
        <taxon>Magnoliopsida</taxon>
        <taxon>eudicotyledons</taxon>
        <taxon>Gunneridae</taxon>
        <taxon>Pentapetalae</taxon>
        <taxon>asterids</taxon>
        <taxon>campanulids</taxon>
        <taxon>Asterales</taxon>
        <taxon>Asteraceae</taxon>
        <taxon>Asteroideae</taxon>
        <taxon>Anthemideae</taxon>
        <taxon>Anthemidinae</taxon>
        <taxon>Tanacetum</taxon>
    </lineage>
</organism>
<dbReference type="AlphaFoldDB" id="A0A6L2MUH4"/>
<reference evidence="2" key="1">
    <citation type="journal article" date="2019" name="Sci. Rep.">
        <title>Draft genome of Tanacetum cinerariifolium, the natural source of mosquito coil.</title>
        <authorList>
            <person name="Yamashiro T."/>
            <person name="Shiraishi A."/>
            <person name="Satake H."/>
            <person name="Nakayama K."/>
        </authorList>
    </citation>
    <scope>NUCLEOTIDE SEQUENCE</scope>
</reference>
<dbReference type="GO" id="GO:0003676">
    <property type="term" value="F:nucleic acid binding"/>
    <property type="evidence" value="ECO:0007669"/>
    <property type="project" value="InterPro"/>
</dbReference>
<accession>A0A6L2MUH4</accession>
<protein>
    <submittedName>
        <fullName evidence="2">Reverse transcriptase domain-containing protein</fullName>
    </submittedName>
</protein>
<keyword evidence="2" id="KW-0808">Transferase</keyword>
<dbReference type="PROSITE" id="PS50994">
    <property type="entry name" value="INTEGRASE"/>
    <property type="match status" value="1"/>
</dbReference>
<dbReference type="SUPFAM" id="SSF53098">
    <property type="entry name" value="Ribonuclease H-like"/>
    <property type="match status" value="1"/>
</dbReference>
<name>A0A6L2MUH4_TANCI</name>
<proteinExistence type="predicted"/>
<dbReference type="Gene3D" id="3.30.420.10">
    <property type="entry name" value="Ribonuclease H-like superfamily/Ribonuclease H"/>
    <property type="match status" value="1"/>
</dbReference>
<dbReference type="GO" id="GO:0003964">
    <property type="term" value="F:RNA-directed DNA polymerase activity"/>
    <property type="evidence" value="ECO:0007669"/>
    <property type="project" value="UniProtKB-KW"/>
</dbReference>
<dbReference type="InterPro" id="IPR036397">
    <property type="entry name" value="RNaseH_sf"/>
</dbReference>
<keyword evidence="2" id="KW-0548">Nucleotidyltransferase</keyword>
<dbReference type="GO" id="GO:0015074">
    <property type="term" value="P:DNA integration"/>
    <property type="evidence" value="ECO:0007669"/>
    <property type="project" value="InterPro"/>
</dbReference>
<feature type="domain" description="Integrase catalytic" evidence="1">
    <location>
        <begin position="228"/>
        <end position="404"/>
    </location>
</feature>
<dbReference type="InterPro" id="IPR012337">
    <property type="entry name" value="RNaseH-like_sf"/>
</dbReference>
<evidence type="ECO:0000313" key="2">
    <source>
        <dbReference type="EMBL" id="GEU77059.1"/>
    </source>
</evidence>